<dbReference type="EMBL" id="FORO01000005">
    <property type="protein sequence ID" value="SFI77201.1"/>
    <property type="molecule type" value="Genomic_DNA"/>
</dbReference>
<dbReference type="AlphaFoldDB" id="A0A1I3KXD9"/>
<name>A0A1I3KXD9_9EURY</name>
<evidence type="ECO:0000313" key="2">
    <source>
        <dbReference type="Proteomes" id="UP000182829"/>
    </source>
</evidence>
<reference evidence="1 2" key="1">
    <citation type="submission" date="2016-10" db="EMBL/GenBank/DDBJ databases">
        <authorList>
            <person name="de Groot N.N."/>
        </authorList>
    </citation>
    <scope>NUCLEOTIDE SEQUENCE [LARGE SCALE GENOMIC DNA]</scope>
    <source>
        <strain evidence="1 2">SP2</strain>
    </source>
</reference>
<protein>
    <submittedName>
        <fullName evidence="1">Uncharacterized protein</fullName>
    </submittedName>
</protein>
<dbReference type="Proteomes" id="UP000182829">
    <property type="component" value="Unassembled WGS sequence"/>
</dbReference>
<gene>
    <name evidence="1" type="ORF">SAMN05443661_10572</name>
</gene>
<organism evidence="1 2">
    <name type="scientific">Natronobacterium gregoryi</name>
    <dbReference type="NCBI Taxonomy" id="44930"/>
    <lineage>
        <taxon>Archaea</taxon>
        <taxon>Methanobacteriati</taxon>
        <taxon>Methanobacteriota</taxon>
        <taxon>Stenosarchaea group</taxon>
        <taxon>Halobacteria</taxon>
        <taxon>Halobacteriales</taxon>
        <taxon>Natrialbaceae</taxon>
        <taxon>Natronobacterium</taxon>
    </lineage>
</organism>
<evidence type="ECO:0000313" key="1">
    <source>
        <dbReference type="EMBL" id="SFI77201.1"/>
    </source>
</evidence>
<accession>A0A1I3KXD9</accession>
<proteinExistence type="predicted"/>
<sequence>MGKWMTRTDFGNGLHCKLAVTGADEEDAVRLVDAGITVVERRESIRERENRYTDDFSRYSNLSMGNYC</sequence>